<sequence>MPRSVWRLNICTQAGASRNDSGQHPETSDYAIAKQYCRKTFYNNLRPVGSRWQSCSVRSCGKLRCQATFYD</sequence>
<dbReference type="EMBL" id="JTDE01003257">
    <property type="protein sequence ID" value="KAF7256277.1"/>
    <property type="molecule type" value="Genomic_DNA"/>
</dbReference>
<keyword evidence="2" id="KW-1185">Reference proteome</keyword>
<proteinExistence type="predicted"/>
<dbReference type="Proteomes" id="UP000822476">
    <property type="component" value="Unassembled WGS sequence"/>
</dbReference>
<accession>A0A8S9YZE7</accession>
<dbReference type="AlphaFoldDB" id="A0A8S9YZE7"/>
<evidence type="ECO:0000313" key="2">
    <source>
        <dbReference type="Proteomes" id="UP000822476"/>
    </source>
</evidence>
<organism evidence="1 2">
    <name type="scientific">Paragonimus skrjabini miyazakii</name>
    <dbReference type="NCBI Taxonomy" id="59628"/>
    <lineage>
        <taxon>Eukaryota</taxon>
        <taxon>Metazoa</taxon>
        <taxon>Spiralia</taxon>
        <taxon>Lophotrochozoa</taxon>
        <taxon>Platyhelminthes</taxon>
        <taxon>Trematoda</taxon>
        <taxon>Digenea</taxon>
        <taxon>Plagiorchiida</taxon>
        <taxon>Troglotremata</taxon>
        <taxon>Troglotrematidae</taxon>
        <taxon>Paragonimus</taxon>
    </lineage>
</organism>
<gene>
    <name evidence="1" type="ORF">EG68_06829</name>
</gene>
<name>A0A8S9YZE7_9TREM</name>
<reference evidence="1" key="1">
    <citation type="submission" date="2019-07" db="EMBL/GenBank/DDBJ databases">
        <title>Annotation for the trematode Paragonimus miyazaki's.</title>
        <authorList>
            <person name="Choi Y.-J."/>
        </authorList>
    </citation>
    <scope>NUCLEOTIDE SEQUENCE</scope>
    <source>
        <strain evidence="1">Japan</strain>
    </source>
</reference>
<protein>
    <submittedName>
        <fullName evidence="1">Uncharacterized protein</fullName>
    </submittedName>
</protein>
<comment type="caution">
    <text evidence="1">The sequence shown here is derived from an EMBL/GenBank/DDBJ whole genome shotgun (WGS) entry which is preliminary data.</text>
</comment>
<evidence type="ECO:0000313" key="1">
    <source>
        <dbReference type="EMBL" id="KAF7256277.1"/>
    </source>
</evidence>